<accession>A0ABR2JBA0</accession>
<sequence>MTGPKSKSAPSPGEGDAQISESNNEAKKSCEPCQQIRFAFGRNGNHFFYVRDHMKRQYTALLPKDTASHLGAFSTHGCGGEIYTVAISADGAILLAGRENDDEPVLWYAGAMGPDSAFQLAYKRLWDAASARDVDHLNITFGPHGSYYCVTKGEPIWRDIPATLQTTIAQESSPTKRPRQVALGVHNTWICLWSDFSHSYDLGSHYPLLAAKLDGNNNNNNTDDSRIAFVALNPWQADSWLLADCGGLITWENAPAGADNRAKVEDVRILARDYMQRRARRTGATFTTSFSYDGREPLVTHITPQTRHDDALSYDSMSSRLQLLRDRVPPPLLRADYALAGGAVVGSTAMVCRLAGARVGTALNAGIMTGCVFTGGYLNGYFKK</sequence>
<evidence type="ECO:0000313" key="2">
    <source>
        <dbReference type="EMBL" id="KAK8875083.1"/>
    </source>
</evidence>
<protein>
    <submittedName>
        <fullName evidence="2">Abc drug exporter</fullName>
    </submittedName>
</protein>
<dbReference type="EMBL" id="JAPCWZ010000003">
    <property type="protein sequence ID" value="KAK8875083.1"/>
    <property type="molecule type" value="Genomic_DNA"/>
</dbReference>
<feature type="region of interest" description="Disordered" evidence="1">
    <location>
        <begin position="1"/>
        <end position="26"/>
    </location>
</feature>
<organism evidence="2 3">
    <name type="scientific">Apiospora arundinis</name>
    <dbReference type="NCBI Taxonomy" id="335852"/>
    <lineage>
        <taxon>Eukaryota</taxon>
        <taxon>Fungi</taxon>
        <taxon>Dikarya</taxon>
        <taxon>Ascomycota</taxon>
        <taxon>Pezizomycotina</taxon>
        <taxon>Sordariomycetes</taxon>
        <taxon>Xylariomycetidae</taxon>
        <taxon>Amphisphaeriales</taxon>
        <taxon>Apiosporaceae</taxon>
        <taxon>Apiospora</taxon>
    </lineage>
</organism>
<evidence type="ECO:0000313" key="3">
    <source>
        <dbReference type="Proteomes" id="UP001390339"/>
    </source>
</evidence>
<proteinExistence type="predicted"/>
<gene>
    <name evidence="2" type="ORF">PGQ11_005597</name>
</gene>
<dbReference type="Proteomes" id="UP001390339">
    <property type="component" value="Unassembled WGS sequence"/>
</dbReference>
<evidence type="ECO:0000256" key="1">
    <source>
        <dbReference type="SAM" id="MobiDB-lite"/>
    </source>
</evidence>
<comment type="caution">
    <text evidence="2">The sequence shown here is derived from an EMBL/GenBank/DDBJ whole genome shotgun (WGS) entry which is preliminary data.</text>
</comment>
<reference evidence="2 3" key="1">
    <citation type="journal article" date="2024" name="IMA Fungus">
        <title>Apiospora arundinis, a panoply of carbohydrate-active enzymes and secondary metabolites.</title>
        <authorList>
            <person name="Sorensen T."/>
            <person name="Petersen C."/>
            <person name="Muurmann A.T."/>
            <person name="Christiansen J.V."/>
            <person name="Brundto M.L."/>
            <person name="Overgaard C.K."/>
            <person name="Boysen A.T."/>
            <person name="Wollenberg R.D."/>
            <person name="Larsen T.O."/>
            <person name="Sorensen J.L."/>
            <person name="Nielsen K.L."/>
            <person name="Sondergaard T.E."/>
        </authorList>
    </citation>
    <scope>NUCLEOTIDE SEQUENCE [LARGE SCALE GENOMIC DNA]</scope>
    <source>
        <strain evidence="2 3">AAU 773</strain>
    </source>
</reference>
<keyword evidence="3" id="KW-1185">Reference proteome</keyword>
<name>A0ABR2JBA0_9PEZI</name>